<sequence>MTTATHSEKNGCLLDKTDRLYEPQAGDILKDEDLLNLFHIIKQILRKRPDAERLAKLLFCVSYALGDCIKFSKPAHHDKILFMYNDASVCAVRLPQSSSCCPPARTREGTEDCLQSWIQDSPKSSSDSSIFSLERSISTTNTVDLPVLISDGATENCTIRSYTHFRPVYRKSFPDRESIRPNESNSEIMEPTQRGFYYQDGRLSREPVLLQRYAEQGVLTQASIIRKRKRLYSDSSLPSILPIKKPKIPHRHGEFEQRRDDIIQRMKNITLQDLEQKARNLPADFCLSIDCAEPLPPSYHPDQVAELLKPTLRILIHYSNMKPHLDNGMNQNGIFYNTDYFKLYMAFEQFQNRFAALFPDQLAKPDENDKDKERNTNMKAYRTWIEPLLAGNNWAAFRRNIVVGERIHYLTKVVGQGVLLMTKELSGSKLHLTFTNNEWDEFIHGLEDGRWDHLSSSEEGLASELRSKLATEYWFHWDGFVVSPEERRNAQLLQPSSAMEKTTEYPR</sequence>
<keyword evidence="2" id="KW-1185">Reference proteome</keyword>
<protein>
    <submittedName>
        <fullName evidence="1">Uncharacterized protein</fullName>
    </submittedName>
</protein>
<gene>
    <name evidence="1" type="ORF">EC973_003922</name>
</gene>
<dbReference type="Proteomes" id="UP000605846">
    <property type="component" value="Unassembled WGS sequence"/>
</dbReference>
<dbReference type="AlphaFoldDB" id="A0A8H7BQQ8"/>
<organism evidence="1 2">
    <name type="scientific">Apophysomyces ossiformis</name>
    <dbReference type="NCBI Taxonomy" id="679940"/>
    <lineage>
        <taxon>Eukaryota</taxon>
        <taxon>Fungi</taxon>
        <taxon>Fungi incertae sedis</taxon>
        <taxon>Mucoromycota</taxon>
        <taxon>Mucoromycotina</taxon>
        <taxon>Mucoromycetes</taxon>
        <taxon>Mucorales</taxon>
        <taxon>Mucorineae</taxon>
        <taxon>Mucoraceae</taxon>
        <taxon>Apophysomyces</taxon>
    </lineage>
</organism>
<dbReference type="EMBL" id="JABAYA010000224">
    <property type="protein sequence ID" value="KAF7721934.1"/>
    <property type="molecule type" value="Genomic_DNA"/>
</dbReference>
<comment type="caution">
    <text evidence="1">The sequence shown here is derived from an EMBL/GenBank/DDBJ whole genome shotgun (WGS) entry which is preliminary data.</text>
</comment>
<evidence type="ECO:0000313" key="2">
    <source>
        <dbReference type="Proteomes" id="UP000605846"/>
    </source>
</evidence>
<accession>A0A8H7BQQ8</accession>
<name>A0A8H7BQQ8_9FUNG</name>
<evidence type="ECO:0000313" key="1">
    <source>
        <dbReference type="EMBL" id="KAF7721934.1"/>
    </source>
</evidence>
<dbReference type="OrthoDB" id="2363016at2759"/>
<proteinExistence type="predicted"/>
<reference evidence="1" key="1">
    <citation type="submission" date="2020-01" db="EMBL/GenBank/DDBJ databases">
        <title>Genome Sequencing of Three Apophysomyces-Like Fungal Strains Confirms a Novel Fungal Genus in the Mucoromycota with divergent Burkholderia-like Endosymbiotic Bacteria.</title>
        <authorList>
            <person name="Stajich J.E."/>
            <person name="Macias A.M."/>
            <person name="Carter-House D."/>
            <person name="Lovett B."/>
            <person name="Kasson L.R."/>
            <person name="Berry K."/>
            <person name="Grigoriev I."/>
            <person name="Chang Y."/>
            <person name="Spatafora J."/>
            <person name="Kasson M.T."/>
        </authorList>
    </citation>
    <scope>NUCLEOTIDE SEQUENCE</scope>
    <source>
        <strain evidence="1">NRRL A-21654</strain>
    </source>
</reference>